<feature type="compositionally biased region" description="Basic and acidic residues" evidence="3">
    <location>
        <begin position="4213"/>
        <end position="4226"/>
    </location>
</feature>
<dbReference type="OrthoDB" id="447516at2759"/>
<feature type="compositionally biased region" description="Low complexity" evidence="3">
    <location>
        <begin position="5921"/>
        <end position="5936"/>
    </location>
</feature>
<reference evidence="5 6" key="1">
    <citation type="journal article" date="2007" name="Nature">
        <title>The medaka draft genome and insights into vertebrate genome evolution.</title>
        <authorList>
            <person name="Kasahara M."/>
            <person name="Naruse K."/>
            <person name="Sasaki S."/>
            <person name="Nakatani Y."/>
            <person name="Qu W."/>
            <person name="Ahsan B."/>
            <person name="Yamada T."/>
            <person name="Nagayasu Y."/>
            <person name="Doi K."/>
            <person name="Kasai Y."/>
            <person name="Jindo T."/>
            <person name="Kobayashi D."/>
            <person name="Shimada A."/>
            <person name="Toyoda A."/>
            <person name="Kuroki Y."/>
            <person name="Fujiyama A."/>
            <person name="Sasaki T."/>
            <person name="Shimizu A."/>
            <person name="Asakawa S."/>
            <person name="Shimizu N."/>
            <person name="Hashimoto S."/>
            <person name="Yang J."/>
            <person name="Lee Y."/>
            <person name="Matsushima K."/>
            <person name="Sugano S."/>
            <person name="Sakaizumi M."/>
            <person name="Narita T."/>
            <person name="Ohishi K."/>
            <person name="Haga S."/>
            <person name="Ohta F."/>
            <person name="Nomoto H."/>
            <person name="Nogata K."/>
            <person name="Morishita T."/>
            <person name="Endo T."/>
            <person name="Shin-I T."/>
            <person name="Takeda H."/>
            <person name="Morishita S."/>
            <person name="Kohara Y."/>
        </authorList>
    </citation>
    <scope>NUCLEOTIDE SEQUENCE [LARGE SCALE GENOMIC DNA]</scope>
    <source>
        <strain evidence="5 6">Hd-rR</strain>
    </source>
</reference>
<dbReference type="Gene3D" id="2.30.42.10">
    <property type="match status" value="1"/>
</dbReference>
<dbReference type="RefSeq" id="XP_023814868.1">
    <property type="nucleotide sequence ID" value="XM_023959100.1"/>
</dbReference>
<feature type="region of interest" description="Disordered" evidence="3">
    <location>
        <begin position="5322"/>
        <end position="5344"/>
    </location>
</feature>
<name>A0A3B3IJZ7_ORYLA</name>
<dbReference type="Bgee" id="ENSORLG00000028884">
    <property type="expression patterns" value="Expressed in pharyngeal gill and 13 other cell types or tissues"/>
</dbReference>
<feature type="compositionally biased region" description="Basic and acidic residues" evidence="3">
    <location>
        <begin position="1425"/>
        <end position="1436"/>
    </location>
</feature>
<dbReference type="InterPro" id="IPR001478">
    <property type="entry name" value="PDZ"/>
</dbReference>
<feature type="compositionally biased region" description="Polar residues" evidence="3">
    <location>
        <begin position="370"/>
        <end position="383"/>
    </location>
</feature>
<dbReference type="GO" id="GO:0005737">
    <property type="term" value="C:cytoplasm"/>
    <property type="evidence" value="ECO:0000318"/>
    <property type="project" value="GO_Central"/>
</dbReference>
<dbReference type="Proteomes" id="UP000001038">
    <property type="component" value="Chromosome 10"/>
</dbReference>
<feature type="region of interest" description="Disordered" evidence="3">
    <location>
        <begin position="4950"/>
        <end position="4972"/>
    </location>
</feature>
<feature type="region of interest" description="Disordered" evidence="3">
    <location>
        <begin position="5774"/>
        <end position="5794"/>
    </location>
</feature>
<feature type="region of interest" description="Disordered" evidence="3">
    <location>
        <begin position="1044"/>
        <end position="1066"/>
    </location>
</feature>
<dbReference type="PROSITE" id="PS50106">
    <property type="entry name" value="PDZ"/>
    <property type="match status" value="1"/>
</dbReference>
<evidence type="ECO:0000256" key="1">
    <source>
        <dbReference type="ARBA" id="ARBA00004123"/>
    </source>
</evidence>
<feature type="region of interest" description="Disordered" evidence="3">
    <location>
        <begin position="2346"/>
        <end position="2368"/>
    </location>
</feature>
<proteinExistence type="predicted"/>
<feature type="region of interest" description="Disordered" evidence="3">
    <location>
        <begin position="3462"/>
        <end position="3484"/>
    </location>
</feature>
<feature type="compositionally biased region" description="Basic and acidic residues" evidence="3">
    <location>
        <begin position="2167"/>
        <end position="2180"/>
    </location>
</feature>
<feature type="region of interest" description="Disordered" evidence="3">
    <location>
        <begin position="1556"/>
        <end position="1575"/>
    </location>
</feature>
<reference evidence="5" key="2">
    <citation type="submission" date="2025-05" db="UniProtKB">
        <authorList>
            <consortium name="Ensembl"/>
        </authorList>
    </citation>
    <scope>IDENTIFICATION</scope>
    <source>
        <strain evidence="5">Hd-rR</strain>
    </source>
</reference>
<feature type="compositionally biased region" description="Basic and acidic residues" evidence="3">
    <location>
        <begin position="1981"/>
        <end position="1994"/>
    </location>
</feature>
<feature type="compositionally biased region" description="Basic and acidic residues" evidence="3">
    <location>
        <begin position="152"/>
        <end position="164"/>
    </location>
</feature>
<feature type="compositionally biased region" description="Basic and acidic residues" evidence="3">
    <location>
        <begin position="5882"/>
        <end position="5891"/>
    </location>
</feature>
<feature type="region of interest" description="Disordered" evidence="3">
    <location>
        <begin position="2160"/>
        <end position="2182"/>
    </location>
</feature>
<dbReference type="SUPFAM" id="SSF50156">
    <property type="entry name" value="PDZ domain-like"/>
    <property type="match status" value="1"/>
</dbReference>
<feature type="region of interest" description="Disordered" evidence="3">
    <location>
        <begin position="5985"/>
        <end position="6055"/>
    </location>
</feature>
<feature type="compositionally biased region" description="Basic and acidic residues" evidence="3">
    <location>
        <begin position="1374"/>
        <end position="1383"/>
    </location>
</feature>
<feature type="compositionally biased region" description="Basic and acidic residues" evidence="3">
    <location>
        <begin position="4771"/>
        <end position="4784"/>
    </location>
</feature>
<sequence>MADEDVTREVLFPDWEGPDKTGLTIEHASTGEMFVKEVKGESPAARSGQVHEGDQIVGATIYFDNMSTEEKTDLMKVLARHKVGLKLQNKADKSPCYSPLSTPCRSPMGTLTWEGRTSFGGSSPDIVLSGDDEDYRRIYTKKIKPRLKSEDLAEGVDVRTERHSSTSSDGSTITTITRRITTYTVDVPSDISEKLELSSPDLKRLQHESGDSSPSITILRGNLSSRVGAEEGVFDSSDLSYTGPGEVETRTVIRDGKQKCSDVGYKGLASRVTDSEIPEIFRVSAEQEGESILISKKSMTQSDSTMTGNSHMTIGRSEVAETTLGAKNGASGSWSIREKDMQIGISTKGKTNMGGFKGIFDEKTKVSTSENVISNTESKQAGTSDVKLGGTSGNGTDLRLLRSGTDLNTIHLEYSSKSGTISDTGKNIDFKSYNQTVNLPSAQEERKVSGNVTNIWDTETDKTVSGTKSTTIKVTSVGMKEIRKDEKMLEGKLGGEADVSKPGVKVEVSGKHVNTEMKEGDINIPYKDIEIHEKSNKDLNKRTDTDIPRFKIPSFGTKSQKEEEKDSCVQIPVANINVKDAGVNIMKSDLERENEDTKKTSKEFNVTKSSGKQSLVSDIESNLKASNLQVEKETSTKVPNEMQKKTKESFNVKTSEVKMSEFDIQLKQPKIVEDLNGGVAKGKENIKASTKGSEVTNKEPKGPKFKIPSFSKSLPGNQELNVEVTLKEENKKRQAHNIEGIGGGVCVKTPETPDLGIGGAELDIEGAKGGFKMPKFKMPTFGSKGHKLEGPDVDVNLPSADMKVKAPEVDIAAPDVDIEGPDAKFKGPKFNMPKMPGMNVSMPDVDFNLKGPKVKGDIETSLPKIEGDIKTPNLDIKGPDVNIDGTKAGFEMPKVKMPSLNIKGPKMEKPEFDIKLKGPKAVGDLDVKGPKIEEDIEAPDVDIGGAELDIEGPKGGFKMPTFKMPTFGSKGHKLEGPDVDVNLPSTDIEVKAPEVDITAPDFDIKGSDAKFKGPKFNMPKMPGMNVSMPDVDFNLKGPKVKGDIDASLPKIEGDMKTPDLDIKGPDVNIDGTKAGFEMPKVKMPSLNIKGPKMEKPELDLKLKGPKVGGDLDVKAPKIEGEIKTPDVDIGGAELDIEGPKGGFKMPTFKMPTFGSKGHKLEGPDVDVNLPSTDIEVKAPDVDITAPDVDMKGPDTKFKGPKFNMPKMPGMNVSMPDVDFNLKGPKVKGDIDASLPKIEGDIKTPSVATKGPDVNIDGTKAGFEMPKVKMPTLNIKGPKMEMPDVDIKLKGPKVGGDLDVKAPKIEGDIKAPDVDIGGAELDTEGPKGGFKMPKFKMPTFGSKGHKLEGPDVDINLPSTDIEVKAPDVDITAPDVDMKGPDTKFKGTKFNMPKMPGMNVSMPDVDFNLKGPKVKGDKEASLPNIKGDIKTPDLDIKGPDVNIDGTKAGFEMPKVKMPSINIKGPKMEKPEVDIRLKGPKVGGDLDVKAPKIEGDIKAPDVDIGGAELDIEGPKGGFKMPTFKMPTFGSKGHKLEGPDVDINLPSTDIEVKAPDVDITAPDVDMKGPDTKFKGPKFNMPKMPGMNVSMPDVDFNLKGPKVKGDIDASLPKIEGDIKTPSVATKGPDVNIDGTKAGFEMPKVKMPTLNIKGPKMEMPDVDIKLKGPKVGGDLDVKAPKIEGDIKAPDVDIGGAELDTEGPKGGFKMPTFKMPTFGSKGHKLEGPDVDINLPSTDIEVKAPDVDIAAPHVDIKGPDSKFKGTKFNMPKMPGMNVSMPDVDFNLKGPKVKGDIDASLPKIEGDIKAPDLDIEGPDVNIGGTKAGFEMPKVKMPSLNIKGPKMEKPEFDLKLKGPKVGGDLDVKAPKIEGDIKAPDVDIGRAELDIEGPKGGFKMPKFKMPTFGSKGHKLEGPDVDVNLPSTDIEVKAPEVDITAPDFDIKGPDSKFKGPKFNMPKMPGMNVSMPDVDFNLKGPKVKGDIDASLPKIEGDMKTPDLDIKGPDVNIDGTKAGFEMPKVKMPSLNIKGPKMEKPELDLKLKGPKVGGDLDVKVPKIEGDIKAPDVDIGGAELDIEGPKGGFKMPKFKMPTFGSKGHKWEGPDVDVNLPSPDIEVKAPEVDIAAPDVDIKGPDAKLKGPKFNMPKMPGMNVSMPDVDLNLKGPKVKGDIDASLPKIEGDMKTPDLDIKGPDVNIDGTKAGFEMPKVKMPSLNIKGPKMEKPEFDLKLKGPKIGGDLDVKAPKIEGDIKAPDVDIGEAEMDIEGQKAGFKMPKFKMPTFGSKGHKLEGPDVDVNLPSTDIEVKAPEVDITAPDFDIKGPDAKFKGPKFNMPKMPGMNVSMPDVDFNLKGPKVKGDIDASLPKIEGDMKTPDLDIKGPDVNIDGTKAGFEMPKVKMPSLNIKGPKMEKPEFDLKLKGPKVGGDLDVKVPKIEGDIKAPDVDIGGAELDIEGPKGGFKMPKFKMPTFGSKGHKLEGPDVDVNLPSTDIEVKAPEVDITAPDFDIKGPDAKFKGPKFNMPKMPGMNVSMPDVDFNLKGPKVKGDIDASLPKIEGDMKTSDLDIKGPDVNIDGTKAGFEMPKVKMPSLNIKGPKMEKPEFDLKLKGPKVGGDLDVKAPNIEGDIKAPDVDIGRAELDIEGPKGGFKMPKFKMPTFGSKGHKLEGPDVDVNLPSTDIEVKAPEVDITAPDFDIKGPDSKFKGPKFNMPKMPGMNVSMPDVDFNLKGPKVKGDIDASLPKIEGDMKTPDLDIKRPDVNIDGTKAGFEMPKVKMPSLNIKGPKMEKPEFDLKLKGPKVGGDLDVKAPKIEGDIKAPDVDIGEAELDIEGPKGGFKMPKFKMPTFGSKGHKLEGPDVDVNLPSTDIEVKAPEVDITAPDFDIKGPDAKFKGPKFNMPKMPGMNVSMPDVDFNLKGPKVKGDIDASLPKIEGDMKTSDLDIKGPDVNIDGTKAGFEMPKVKMPSLNIKGPKMEKPEFDLKLKGPKVGGDLDVKAPNIEGDIKAPDVDIGRAELDIEGPKGGFKMPKFKMPTFGSKGHKLEGPDVDVNLPSTDIEVKAPEVDITAPDFDIKGPDSKFKGPKFNMPKMPGMNVSMPDVDFNLKGPKVKGDIDASLPKIEGDMKTPDLDIKRPDVNIDGTKAGFEMPKVKMPSLNIKGPKMEKPEFDLKLKGPKVGGDLDVKAPKIEGDIKAPDVDIGEAELDIEGPKGGFKMPKFKMPTFGSKGHKLEGPDVDVNLPSTDIEVKAPDVDITAPDFDIKGPDAKFKGPKFNMPKMPGMNVSMPDVDFNLKGPKVKGDIDASLPKIEGDMKTPDLDIKGPDVNIDGTKAGFEMPKVKMPSLNIKGPKMEKPQFDLKLKGPKVGGDLDVKAPKIEGDIKAPDVDIGGAELDIEGPKGGFKMPKFKMPTFGSKGHKLEGPDVDVNLPSTDIEVKAPEVDITAPDFDIKGPDAKFKGPKFNMPKMPGMNVSMPDVDFNLKGPKVKGDIDASLPKIEGDMKTPDLDIKGPDVNIDGTKAGFEMPKVKMPSLNIKGPKMEKPEFDLKLKGPKVGGDLDVKVPKIEGDLKAPDVDIGGAELDIEGPKGGFKMPKFKMPTFGSTGHKLEGPDVDVNLPSTDIEVKAPDVDITAPDFDIKGPDAKFKGPKFNMPKMPGMNVSMPDVDFNLKGPKVKGDIDASLPKIEGDMKTPDLDIKGPDVNIDGTKAGFEMPKVKMPSLNIKGPKMEKPEFDLKLKGPKVGGDLDVKIPKIEGDIKAPDVDIGGAELDIEGPKGGFKMPKFKMPTFGSKGHKLEGPDVDVNLPSTDIEVKAPDVDITAPDFDIKGPDAKFKGPKFNMPKMPGMNVSMPDVDFNLKGPKVKGDIDASLPKIEGDMKTPDLDIKGPDVNIDGTKAGFEMPKVKMPSLNIKGPKMEKPEFDLKFKGPKVGGDLDVKVPNIEGDLKTPDVDIGGAELDIEGQKGGFRMPKFKMPTFGSKGHKLEGPDVDVNLPSTDIDVKVPDVDITAPDVDIKGSDAKFKGPKFNMPKMPGMNVSMPDVDFNLKGPKVKGDIDASLPKIEGDMKTPDLDIKGPDVNIDGTKAGFEMPKVKMPSLNIKGPKMEKPEFDLKLKGPKVGGDLDVKAPKIEGDIKAPVVDIGGAELDIEGQKGGFRMPKFKMPTFGSKGHKLEGPDVDVNLPSTDIDVKVPDVDITAPDVDIKGSDAKFKGPKFNMPKMPGMNVSMPDVDFNLKGPKVKGDIDASLPKIEGDMKTPDLDIKGPDVNIDGTKAGFEMPKVKMPSLNIKSPKMEKPDVDIKLKGPKVGGDLDVKTPNIDGDIKALDGKIGGATVGIKGSKGGFKMPKFKMPTFGSKSHKLEGPDVDVNLPSKNIEVKTPDMDIALPDVGIEGPDSKFKGPKFNMPKMPGMNVSMPDVDFNLKGPKLKGDINASLPKIEGDIKAPDLDIKGPDVNIDGTKAGFEMPKVKMPSLNIKGPKMEKPEFDLKLKGPKVGGDLDVKAPNIEGDIKTPDLDIGGAELDIEGPKGGFKMPKFKMPTFGSKGHKLEGPDVDVNLPSTDIEVKAPDVDITAPDFDIKGPDAKFKGPKFNVPKMPGMNVSMPDVDFNLKGPKVKGDIDASLPKIEGDMKTPDLDIKVPDVNIDGTKAGFEMPKVKMPSLNIKGPKMEKPEFDLKLKGPKIGGDLDVKAPNIEGDIKTPDLDIGGAELDIEGPKGGFKMPKFKMPTFGSKGHKWEGPDVDVNLPSPDIEVKAPEVDIAAPDVDIKGPDAKLKGPKFNMPKMQGMNVSMPDVDFNLKGPKVKGDIDASLPKIEGDMKTPDLDIKGPDVNIDGTKAGFEMPKVKMPSLNIKGPKMEKPEFDLKLKGPKVGGDLDVKVPKIEGDIKAPDVDIGGADLDIEGPKGGFKMPKFKMPTFGSKGHKLEGPDVDVNLPSTDIEVKAPEVDITAPDFDIKGPDAKFKGPKFNMPKMPGMNVSMPDVDFNLKGPKVKGDIDASLPKIEGDMKTPDLDIKGPDVNIDGTKAGFEMPKVKMPSLNIKGPKMEKPEFDLKLKGPKIGGDLDVKAPNIEGDIKTPDLDIGGAELDIEGPKGGFKMPKFKMPTFGSKGHKWEGPDVDLNLPSTDIEVKAPDVDIAAPDVDIKGPDAKLKGPKFNMPKMPGMNVSMPDVDFNLKGPKVKGDIDASLPKIEGDMKTPDLDIKGPDVNIDGTKAGFEMPKVKMPTLNIKGPKMEKPEFDINLKGPKVGGDLDVKVPKIEGDIKAPDVDIGGAELDIEGAKGGFKMPKFKMPTFGSKGHKLEGPDVDVNLPSTDIEVKAPEVDITAPDFDIKGPDAKFKGPKFNMPKMPGMNVSMPDVDFNLKGPKVKGDIDASLPKIEGDMNTPDLDIKGPDVNIDGTKAGFEMPKVKMPSLNIKGPKMEKPEFDLKLKGPKVGGDLDVKIPKIEGDIKAAGVSGSNVSLPDVDVGRKVPETQADFKGSCQFPNIDIKGSEVSSEIPEISTKKMKFKMPKIGFKGSKTKVSESNLKSDIEVDSSVDLKGRNERLKMPKFKMPSFEEKGLQFEESEVDVNLPKSRIDIEHNEKDIKGIGIDISPSGKIQRPKFSMPDLSESKVSMHDLDLNLKSPKSEFEGDMPVPKLEGKITAPEVNLEMSKSRSKIGGNIDDISANASMSKFVNKSLELEGPEPKIKTPAVSVGAKGSTTDVGFQQSEVSVDTPDTDINVKGKKGKFKIAKVKGKAKKADTKVLATDLGEDTSHIHVKETKTKKSLFGKIHFPDVELDMKSPKMKGDGTLAEGVKSSKTDLVSAGLNTSFDCSGTAGANVGLEGPDVKVSSSATSGSGGGLRYPEGKLTFSKIRVPKFGIVKADFEGLDSDNKVESEVLSGGDINTQSQSASHKVSSHNIAIQSPELSHSEGKIKLKMPKFFGKSKVKGSTDDLRGTDVELGASGQVHKASTELCAPSYDGGNLEMEGTTGLTLSSKSKSASLDLFKNPRHRSSSHSDEGSPATSSPTLEAEACDVSLDLGVNKVKGKKSKLKFGTFGGFGSKSKGSYEVTLGGENEAGMEGSSSVSTPSKKSRLSSSSSSDSGSRAGLKFPKLELSVSPKK</sequence>
<accession>A0A3B3IJZ7</accession>
<feature type="region of interest" description="Disordered" evidence="3">
    <location>
        <begin position="4764"/>
        <end position="4786"/>
    </location>
</feature>
<dbReference type="PANTHER" id="PTHR23348">
    <property type="entry name" value="PERIAXIN/AHNAK"/>
    <property type="match status" value="1"/>
</dbReference>
<feature type="region of interest" description="Disordered" evidence="3">
    <location>
        <begin position="5136"/>
        <end position="5158"/>
    </location>
</feature>
<evidence type="ECO:0000313" key="5">
    <source>
        <dbReference type="Ensembl" id="ENSORLP00000044266.1"/>
    </source>
</evidence>
<dbReference type="GO" id="GO:0005634">
    <property type="term" value="C:nucleus"/>
    <property type="evidence" value="ECO:0000318"/>
    <property type="project" value="GO_Central"/>
</dbReference>
<dbReference type="InterPro" id="IPR052082">
    <property type="entry name" value="Myelin_sheath_structural"/>
</dbReference>
<feature type="compositionally biased region" description="Basic and acidic residues" evidence="3">
    <location>
        <begin position="3841"/>
        <end position="3854"/>
    </location>
</feature>
<feature type="compositionally biased region" description="Basic and acidic residues" evidence="3">
    <location>
        <begin position="3469"/>
        <end position="3482"/>
    </location>
</feature>
<dbReference type="STRING" id="8090.ENSORLP00000044266"/>
<feature type="compositionally biased region" description="Basic and acidic residues" evidence="3">
    <location>
        <begin position="3283"/>
        <end position="3296"/>
    </location>
</feature>
<dbReference type="PANTHER" id="PTHR23348:SF41">
    <property type="entry name" value="NEUROBLAST DIFFERENTIATION-ASSOCIATED PROTEIN AHNAK"/>
    <property type="match status" value="1"/>
</dbReference>
<dbReference type="GO" id="GO:0043484">
    <property type="term" value="P:regulation of RNA splicing"/>
    <property type="evidence" value="ECO:0000318"/>
    <property type="project" value="GO_Central"/>
</dbReference>
<feature type="region of interest" description="Disordered" evidence="3">
    <location>
        <begin position="4206"/>
        <end position="4228"/>
    </location>
</feature>
<feature type="compositionally biased region" description="Basic and acidic residues" evidence="3">
    <location>
        <begin position="2353"/>
        <end position="2366"/>
    </location>
</feature>
<feature type="region of interest" description="Disordered" evidence="3">
    <location>
        <begin position="152"/>
        <end position="172"/>
    </location>
</feature>
<evidence type="ECO:0000256" key="2">
    <source>
        <dbReference type="ARBA" id="ARBA00023242"/>
    </source>
</evidence>
<feature type="region of interest" description="Disordered" evidence="3">
    <location>
        <begin position="2718"/>
        <end position="2740"/>
    </location>
</feature>
<comment type="subcellular location">
    <subcellularLocation>
        <location evidence="1">Nucleus</location>
    </subcellularLocation>
</comment>
<dbReference type="Ensembl" id="ENSORLT00000034570.1">
    <property type="protein sequence ID" value="ENSORLP00000044266.1"/>
    <property type="gene ID" value="ENSORLG00000028884.1"/>
</dbReference>
<feature type="compositionally biased region" description="Basic and acidic residues" evidence="3">
    <location>
        <begin position="2725"/>
        <end position="2740"/>
    </location>
</feature>
<feature type="compositionally biased region" description="Basic and acidic residues" evidence="3">
    <location>
        <begin position="1188"/>
        <end position="1197"/>
    </location>
</feature>
<feature type="compositionally biased region" description="Basic and acidic residues" evidence="3">
    <location>
        <begin position="3097"/>
        <end position="3112"/>
    </location>
</feature>
<feature type="compositionally biased region" description="Basic and acidic residues" evidence="3">
    <location>
        <begin position="4027"/>
        <end position="4040"/>
    </location>
</feature>
<dbReference type="Ensembl" id="ENSORLT00000040508.1">
    <property type="protein sequence ID" value="ENSORLP00000036992.1"/>
    <property type="gene ID" value="ENSORLG00000028884.1"/>
</dbReference>
<feature type="region of interest" description="Disordered" evidence="3">
    <location>
        <begin position="370"/>
        <end position="390"/>
    </location>
</feature>
<feature type="compositionally biased region" description="Basic and acidic residues" evidence="3">
    <location>
        <begin position="3655"/>
        <end position="3668"/>
    </location>
</feature>
<feature type="compositionally biased region" description="Basic and acidic residues" evidence="3">
    <location>
        <begin position="1560"/>
        <end position="1569"/>
    </location>
</feature>
<feature type="region of interest" description="Disordered" evidence="3">
    <location>
        <begin position="3276"/>
        <end position="3298"/>
    </location>
</feature>
<feature type="region of interest" description="Disordered" evidence="3">
    <location>
        <begin position="687"/>
        <end position="713"/>
    </location>
</feature>
<feature type="region of interest" description="Disordered" evidence="3">
    <location>
        <begin position="1974"/>
        <end position="1996"/>
    </location>
</feature>
<feature type="region of interest" description="Disordered" evidence="3">
    <location>
        <begin position="3648"/>
        <end position="3670"/>
    </location>
</feature>
<feature type="region of interest" description="Disordered" evidence="3">
    <location>
        <begin position="1411"/>
        <end position="1438"/>
    </location>
</feature>
<keyword evidence="2" id="KW-0539">Nucleus</keyword>
<organism evidence="5 6">
    <name type="scientific">Oryzias latipes</name>
    <name type="common">Japanese rice fish</name>
    <name type="synonym">Japanese killifish</name>
    <dbReference type="NCBI Taxonomy" id="8090"/>
    <lineage>
        <taxon>Eukaryota</taxon>
        <taxon>Metazoa</taxon>
        <taxon>Chordata</taxon>
        <taxon>Craniata</taxon>
        <taxon>Vertebrata</taxon>
        <taxon>Euteleostomi</taxon>
        <taxon>Actinopterygii</taxon>
        <taxon>Neopterygii</taxon>
        <taxon>Teleostei</taxon>
        <taxon>Neoteleostei</taxon>
        <taxon>Acanthomorphata</taxon>
        <taxon>Ovalentaria</taxon>
        <taxon>Atherinomorphae</taxon>
        <taxon>Beloniformes</taxon>
        <taxon>Adrianichthyidae</taxon>
        <taxon>Oryziinae</taxon>
        <taxon>Oryzias</taxon>
    </lineage>
</organism>
<feature type="compositionally biased region" description="Basic and acidic residues" evidence="3">
    <location>
        <begin position="5143"/>
        <end position="5156"/>
    </location>
</feature>
<feature type="region of interest" description="Disordered" evidence="3">
    <location>
        <begin position="4020"/>
        <end position="4042"/>
    </location>
</feature>
<feature type="region of interest" description="Disordered" evidence="3">
    <location>
        <begin position="3834"/>
        <end position="3856"/>
    </location>
</feature>
<protein>
    <submittedName>
        <fullName evidence="5">AHNAK nucleoprotein</fullName>
    </submittedName>
</protein>
<evidence type="ECO:0000259" key="4">
    <source>
        <dbReference type="PROSITE" id="PS50106"/>
    </source>
</evidence>
<feature type="compositionally biased region" description="Low complexity" evidence="3">
    <location>
        <begin position="6016"/>
        <end position="6038"/>
    </location>
</feature>
<feature type="compositionally biased region" description="Basic and acidic residues" evidence="3">
    <location>
        <begin position="1051"/>
        <end position="1064"/>
    </location>
</feature>
<keyword evidence="6" id="KW-1185">Reference proteome</keyword>
<feature type="compositionally biased region" description="Basic and acidic residues" evidence="3">
    <location>
        <begin position="4957"/>
        <end position="4970"/>
    </location>
</feature>
<dbReference type="GeneID" id="101161979"/>
<feature type="region of interest" description="Disordered" evidence="3">
    <location>
        <begin position="1371"/>
        <end position="1395"/>
    </location>
</feature>
<evidence type="ECO:0000256" key="3">
    <source>
        <dbReference type="SAM" id="MobiDB-lite"/>
    </source>
</evidence>
<gene>
    <name evidence="5" type="primary">AHNAK</name>
</gene>
<dbReference type="InterPro" id="IPR036034">
    <property type="entry name" value="PDZ_sf"/>
</dbReference>
<feature type="region of interest" description="Disordered" evidence="3">
    <location>
        <begin position="1184"/>
        <end position="1203"/>
    </location>
</feature>
<evidence type="ECO:0000313" key="6">
    <source>
        <dbReference type="Proteomes" id="UP000001038"/>
    </source>
</evidence>
<feature type="region of interest" description="Disordered" evidence="3">
    <location>
        <begin position="3090"/>
        <end position="3112"/>
    </location>
</feature>
<feature type="region of interest" description="Disordered" evidence="3">
    <location>
        <begin position="5879"/>
        <end position="5962"/>
    </location>
</feature>
<feature type="domain" description="PDZ" evidence="4">
    <location>
        <begin position="9"/>
        <end position="76"/>
    </location>
</feature>
<dbReference type="GeneTree" id="ENSGT00940000154902"/>